<evidence type="ECO:0000313" key="2">
    <source>
        <dbReference type="Proteomes" id="UP000290932"/>
    </source>
</evidence>
<dbReference type="Proteomes" id="UP000290932">
    <property type="component" value="Unassembled WGS sequence"/>
</dbReference>
<organism evidence="1 2">
    <name type="scientific">Methanoculleus taiwanensis</name>
    <dbReference type="NCBI Taxonomy" id="1550565"/>
    <lineage>
        <taxon>Archaea</taxon>
        <taxon>Methanobacteriati</taxon>
        <taxon>Methanobacteriota</taxon>
        <taxon>Stenosarchaea group</taxon>
        <taxon>Methanomicrobia</taxon>
        <taxon>Methanomicrobiales</taxon>
        <taxon>Methanomicrobiaceae</taxon>
        <taxon>Methanoculleus</taxon>
    </lineage>
</organism>
<accession>A0A498GY63</accession>
<keyword evidence="2" id="KW-1185">Reference proteome</keyword>
<dbReference type="OrthoDB" id="135877at2157"/>
<dbReference type="Gene3D" id="1.10.357.10">
    <property type="entry name" value="Tetracycline Repressor, domain 2"/>
    <property type="match status" value="1"/>
</dbReference>
<sequence>MWGLAHPEERAFLNLFYHSPNICEEVKEQAYADFVWMGELYAGAAKAGIVVDLPLPLVSAIVLRVTGARG</sequence>
<dbReference type="RefSeq" id="WP_128694544.1">
    <property type="nucleotide sequence ID" value="NZ_LHQS01000003.1"/>
</dbReference>
<dbReference type="EMBL" id="LHQS01000003">
    <property type="protein sequence ID" value="RXE55368.1"/>
    <property type="molecule type" value="Genomic_DNA"/>
</dbReference>
<protein>
    <submittedName>
        <fullName evidence="1">Uncharacterized protein</fullName>
    </submittedName>
</protein>
<proteinExistence type="predicted"/>
<reference evidence="1 2" key="1">
    <citation type="journal article" date="2015" name="Int. J. Syst. Evol. Microbiol.">
        <title>Methanoculleus taiwanensis sp. nov., a methanogen isolated from deep marine sediment at the deformation front area near Taiwan.</title>
        <authorList>
            <person name="Weng C.Y."/>
            <person name="Chen S.C."/>
            <person name="Lai M.C."/>
            <person name="Wu S.Y."/>
            <person name="Lin S."/>
            <person name="Yang T.F."/>
            <person name="Chen P.C."/>
        </authorList>
    </citation>
    <scope>NUCLEOTIDE SEQUENCE [LARGE SCALE GENOMIC DNA]</scope>
    <source>
        <strain evidence="1 2">CYW4</strain>
    </source>
</reference>
<dbReference type="AlphaFoldDB" id="A0A498GY63"/>
<name>A0A498GY63_9EURY</name>
<evidence type="ECO:0000313" key="1">
    <source>
        <dbReference type="EMBL" id="RXE55368.1"/>
    </source>
</evidence>
<comment type="caution">
    <text evidence="1">The sequence shown here is derived from an EMBL/GenBank/DDBJ whole genome shotgun (WGS) entry which is preliminary data.</text>
</comment>
<gene>
    <name evidence="1" type="ORF">ABH15_11500</name>
</gene>